<keyword evidence="2" id="KW-1185">Reference proteome</keyword>
<name>A0A4Y2I521_ARAVE</name>
<dbReference type="AlphaFoldDB" id="A0A4Y2I521"/>
<evidence type="ECO:0000313" key="1">
    <source>
        <dbReference type="EMBL" id="GBM72620.1"/>
    </source>
</evidence>
<reference evidence="1 2" key="1">
    <citation type="journal article" date="2019" name="Sci. Rep.">
        <title>Orb-weaving spider Araneus ventricosus genome elucidates the spidroin gene catalogue.</title>
        <authorList>
            <person name="Kono N."/>
            <person name="Nakamura H."/>
            <person name="Ohtoshi R."/>
            <person name="Moran D.A.P."/>
            <person name="Shinohara A."/>
            <person name="Yoshida Y."/>
            <person name="Fujiwara M."/>
            <person name="Mori M."/>
            <person name="Tomita M."/>
            <person name="Arakawa K."/>
        </authorList>
    </citation>
    <scope>NUCLEOTIDE SEQUENCE [LARGE SCALE GENOMIC DNA]</scope>
</reference>
<dbReference type="Proteomes" id="UP000499080">
    <property type="component" value="Unassembled WGS sequence"/>
</dbReference>
<proteinExistence type="predicted"/>
<comment type="caution">
    <text evidence="1">The sequence shown here is derived from an EMBL/GenBank/DDBJ whole genome shotgun (WGS) entry which is preliminary data.</text>
</comment>
<sequence>MALPHTNRRNFRLAGFQLRPAMLTSGPLASGLIRDLLAQSPVLSLRFGHWENMMPPSLGFCARCLESEGQSLLFSEPELVHVCLRKSIRLPMFQPGMFYTLKVEV</sequence>
<dbReference type="EMBL" id="BGPR01002389">
    <property type="protein sequence ID" value="GBM72620.1"/>
    <property type="molecule type" value="Genomic_DNA"/>
</dbReference>
<organism evidence="1 2">
    <name type="scientific">Araneus ventricosus</name>
    <name type="common">Orbweaver spider</name>
    <name type="synonym">Epeira ventricosa</name>
    <dbReference type="NCBI Taxonomy" id="182803"/>
    <lineage>
        <taxon>Eukaryota</taxon>
        <taxon>Metazoa</taxon>
        <taxon>Ecdysozoa</taxon>
        <taxon>Arthropoda</taxon>
        <taxon>Chelicerata</taxon>
        <taxon>Arachnida</taxon>
        <taxon>Araneae</taxon>
        <taxon>Araneomorphae</taxon>
        <taxon>Entelegynae</taxon>
        <taxon>Araneoidea</taxon>
        <taxon>Araneidae</taxon>
        <taxon>Araneus</taxon>
    </lineage>
</organism>
<evidence type="ECO:0000313" key="2">
    <source>
        <dbReference type="Proteomes" id="UP000499080"/>
    </source>
</evidence>
<accession>A0A4Y2I521</accession>
<gene>
    <name evidence="1" type="ORF">AVEN_87969_1</name>
</gene>
<protein>
    <submittedName>
        <fullName evidence="1">Uncharacterized protein</fullName>
    </submittedName>
</protein>